<evidence type="ECO:0000256" key="7">
    <source>
        <dbReference type="ARBA" id="ARBA00022777"/>
    </source>
</evidence>
<dbReference type="Pfam" id="PF02518">
    <property type="entry name" value="HATPase_c"/>
    <property type="match status" value="1"/>
</dbReference>
<keyword evidence="7" id="KW-0418">Kinase</keyword>
<comment type="catalytic activity">
    <reaction evidence="1">
        <text>ATP + protein L-histidine = ADP + protein N-phospho-L-histidine.</text>
        <dbReference type="EC" id="2.7.13.3"/>
    </reaction>
</comment>
<dbReference type="PROSITE" id="PS50109">
    <property type="entry name" value="HIS_KIN"/>
    <property type="match status" value="1"/>
</dbReference>
<evidence type="ECO:0000256" key="4">
    <source>
        <dbReference type="ARBA" id="ARBA00022553"/>
    </source>
</evidence>
<dbReference type="InterPro" id="IPR036890">
    <property type="entry name" value="HATPase_C_sf"/>
</dbReference>
<dbReference type="PANTHER" id="PTHR45436">
    <property type="entry name" value="SENSOR HISTIDINE KINASE YKOH"/>
    <property type="match status" value="1"/>
</dbReference>
<dbReference type="Gene3D" id="1.10.287.130">
    <property type="match status" value="1"/>
</dbReference>
<keyword evidence="5 13" id="KW-0808">Transferase</keyword>
<accession>A0AA46BP78</accession>
<evidence type="ECO:0000259" key="12">
    <source>
        <dbReference type="PROSITE" id="PS50885"/>
    </source>
</evidence>
<dbReference type="CDD" id="cd06225">
    <property type="entry name" value="HAMP"/>
    <property type="match status" value="1"/>
</dbReference>
<dbReference type="Gene3D" id="3.30.565.10">
    <property type="entry name" value="Histidine kinase-like ATPase, C-terminal domain"/>
    <property type="match status" value="1"/>
</dbReference>
<dbReference type="GO" id="GO:0005886">
    <property type="term" value="C:plasma membrane"/>
    <property type="evidence" value="ECO:0007669"/>
    <property type="project" value="UniProtKB-SubCell"/>
</dbReference>
<feature type="transmembrane region" description="Helical" evidence="10">
    <location>
        <begin position="25"/>
        <end position="48"/>
    </location>
</feature>
<keyword evidence="4" id="KW-0597">Phosphoprotein</keyword>
<dbReference type="SUPFAM" id="SSF55874">
    <property type="entry name" value="ATPase domain of HSP90 chaperone/DNA topoisomerase II/histidine kinase"/>
    <property type="match status" value="1"/>
</dbReference>
<protein>
    <recommendedName>
        <fullName evidence="3">histidine kinase</fullName>
        <ecNumber evidence="3">2.7.13.3</ecNumber>
    </recommendedName>
</protein>
<dbReference type="InterPro" id="IPR003661">
    <property type="entry name" value="HisK_dim/P_dom"/>
</dbReference>
<evidence type="ECO:0000256" key="9">
    <source>
        <dbReference type="ARBA" id="ARBA00023012"/>
    </source>
</evidence>
<feature type="domain" description="HAMP" evidence="12">
    <location>
        <begin position="167"/>
        <end position="218"/>
    </location>
</feature>
<evidence type="ECO:0000256" key="3">
    <source>
        <dbReference type="ARBA" id="ARBA00012438"/>
    </source>
</evidence>
<reference evidence="13 14" key="1">
    <citation type="submission" date="2018-06" db="EMBL/GenBank/DDBJ databases">
        <authorList>
            <consortium name="Pathogen Informatics"/>
            <person name="Doyle S."/>
        </authorList>
    </citation>
    <scope>NUCLEOTIDE SEQUENCE [LARGE SCALE GENOMIC DNA]</scope>
    <source>
        <strain evidence="13 14">NCTC7915</strain>
    </source>
</reference>
<evidence type="ECO:0000256" key="1">
    <source>
        <dbReference type="ARBA" id="ARBA00000085"/>
    </source>
</evidence>
<dbReference type="SMART" id="SM00388">
    <property type="entry name" value="HisKA"/>
    <property type="match status" value="1"/>
</dbReference>
<dbReference type="InterPro" id="IPR050428">
    <property type="entry name" value="TCS_sensor_his_kinase"/>
</dbReference>
<feature type="transmembrane region" description="Helical" evidence="10">
    <location>
        <begin position="144"/>
        <end position="165"/>
    </location>
</feature>
<dbReference type="InterPro" id="IPR036097">
    <property type="entry name" value="HisK_dim/P_sf"/>
</dbReference>
<evidence type="ECO:0000256" key="8">
    <source>
        <dbReference type="ARBA" id="ARBA00022989"/>
    </source>
</evidence>
<dbReference type="EC" id="2.7.13.3" evidence="3"/>
<organism evidence="13 14">
    <name type="scientific">Dermatophilus congolensis</name>
    <dbReference type="NCBI Taxonomy" id="1863"/>
    <lineage>
        <taxon>Bacteria</taxon>
        <taxon>Bacillati</taxon>
        <taxon>Actinomycetota</taxon>
        <taxon>Actinomycetes</taxon>
        <taxon>Micrococcales</taxon>
        <taxon>Dermatophilaceae</taxon>
        <taxon>Dermatophilus</taxon>
    </lineage>
</organism>
<comment type="subcellular location">
    <subcellularLocation>
        <location evidence="2">Cell membrane</location>
    </subcellularLocation>
</comment>
<evidence type="ECO:0000256" key="10">
    <source>
        <dbReference type="SAM" id="Phobius"/>
    </source>
</evidence>
<dbReference type="GO" id="GO:0000155">
    <property type="term" value="F:phosphorelay sensor kinase activity"/>
    <property type="evidence" value="ECO:0007669"/>
    <property type="project" value="InterPro"/>
</dbReference>
<comment type="caution">
    <text evidence="13">The sequence shown here is derived from an EMBL/GenBank/DDBJ whole genome shotgun (WGS) entry which is preliminary data.</text>
</comment>
<name>A0AA46BP78_9MICO</name>
<dbReference type="SMART" id="SM00387">
    <property type="entry name" value="HATPase_c"/>
    <property type="match status" value="1"/>
</dbReference>
<evidence type="ECO:0000259" key="11">
    <source>
        <dbReference type="PROSITE" id="PS50109"/>
    </source>
</evidence>
<dbReference type="EMBL" id="UFYA01000001">
    <property type="protein sequence ID" value="STD11609.1"/>
    <property type="molecule type" value="Genomic_DNA"/>
</dbReference>
<evidence type="ECO:0000256" key="5">
    <source>
        <dbReference type="ARBA" id="ARBA00022679"/>
    </source>
</evidence>
<proteinExistence type="predicted"/>
<evidence type="ECO:0000256" key="2">
    <source>
        <dbReference type="ARBA" id="ARBA00004236"/>
    </source>
</evidence>
<dbReference type="PANTHER" id="PTHR45436:SF5">
    <property type="entry name" value="SENSOR HISTIDINE KINASE TRCS"/>
    <property type="match status" value="1"/>
</dbReference>
<evidence type="ECO:0000256" key="6">
    <source>
        <dbReference type="ARBA" id="ARBA00022692"/>
    </source>
</evidence>
<dbReference type="InterPro" id="IPR003660">
    <property type="entry name" value="HAMP_dom"/>
</dbReference>
<dbReference type="SMART" id="SM00304">
    <property type="entry name" value="HAMP"/>
    <property type="match status" value="1"/>
</dbReference>
<dbReference type="InterPro" id="IPR003594">
    <property type="entry name" value="HATPase_dom"/>
</dbReference>
<gene>
    <name evidence="13" type="primary">cseC</name>
    <name evidence="13" type="ORF">NCTC7915_01618</name>
</gene>
<evidence type="ECO:0000313" key="13">
    <source>
        <dbReference type="EMBL" id="STD11609.1"/>
    </source>
</evidence>
<dbReference type="Proteomes" id="UP000254118">
    <property type="component" value="Unassembled WGS sequence"/>
</dbReference>
<keyword evidence="9" id="KW-0902">Two-component regulatory system</keyword>
<dbReference type="PROSITE" id="PS50885">
    <property type="entry name" value="HAMP"/>
    <property type="match status" value="1"/>
</dbReference>
<keyword evidence="6 10" id="KW-0812">Transmembrane</keyword>
<dbReference type="Gene3D" id="6.10.340.10">
    <property type="match status" value="1"/>
</dbReference>
<dbReference type="Pfam" id="PF00512">
    <property type="entry name" value="HisKA"/>
    <property type="match status" value="1"/>
</dbReference>
<keyword evidence="10" id="KW-0472">Membrane</keyword>
<dbReference type="AlphaFoldDB" id="A0AA46BP78"/>
<dbReference type="SUPFAM" id="SSF47384">
    <property type="entry name" value="Homodimeric domain of signal transducing histidine kinase"/>
    <property type="match status" value="1"/>
</dbReference>
<dbReference type="CDD" id="cd00082">
    <property type="entry name" value="HisKA"/>
    <property type="match status" value="1"/>
</dbReference>
<dbReference type="InterPro" id="IPR005467">
    <property type="entry name" value="His_kinase_dom"/>
</dbReference>
<feature type="domain" description="Histidine kinase" evidence="11">
    <location>
        <begin position="226"/>
        <end position="425"/>
    </location>
</feature>
<sequence>MSFAGSSCRSRKGLPALRRLRSVRVYITVAVAVTSLLVSCVVSGVLAVRAADSATDAVRGQALARLIAASEGYSLDGRLRLGASMDTDSAPEAVRSALADPNTKEKTTYYDGAHMWAAARLGPEVALVVQLDASTLAKQNEDRLQTLGIAAAASLVLSGLLGWIAGITISSRLRRAADGVVMIADGEDVSVSQKGHDEVAVLTAAIDDMAATLRGRVELERAFTSDVAHELRTPLTALVSAAELLPDDESSSIVRRQVTRLRRLVDDLLELSRLDRAAEPADVERVDLAVTVQESLRRLGDVGAEVEFVAGSAAEVLVDTRRLDRVISNLVTNVVRHGGGQALFQVDGNTLTVRDAGPGYPQDVIENGPRPFHAGTGSKGSGLGLTIAFKHAETMGAVVTLGRSEPDARHPGLSGAQTEVTFMSA</sequence>
<keyword evidence="8 10" id="KW-1133">Transmembrane helix</keyword>
<evidence type="ECO:0000313" key="14">
    <source>
        <dbReference type="Proteomes" id="UP000254118"/>
    </source>
</evidence>
<dbReference type="RefSeq" id="WP_147279232.1">
    <property type="nucleotide sequence ID" value="NZ_UFYA01000001.1"/>
</dbReference>